<dbReference type="Gene3D" id="2.130.10.10">
    <property type="entry name" value="YVTN repeat-like/Quinoprotein amine dehydrogenase"/>
    <property type="match status" value="1"/>
</dbReference>
<dbReference type="InterPro" id="IPR011047">
    <property type="entry name" value="Quinoprotein_ADH-like_sf"/>
</dbReference>
<sequence>MRKIALATFVFIFSVEVFSQEPTRWRGPDANGIYPDRGLLTEWPENGPELLWKFEQMGEGFSSPAISGGYIYIPTMIDKTGYMFKLTMDGELVWRVEYGEEFHESYPGSRATATLVDDRLYFLSGRGKLLCMSTEDGSVIWTKHLVNDLNGVLNRYGFNETVVVEGDKIYCTPGGETQSVVALNRFTGEMVWAAEGKGDKAAYCTPLMLDFPSRKLLVTHTESYILGIDRQDGTLLWTHYWPNRRLEHQNTPLFVNGDLFCFSGYGKGAVMLSMNEDGSSVREKWVSETFDNRMGGAVLIDGYIYGCGHHNRSWQCLEWETGRQMYESTELTMGVVIAADGLIYCYDERGELALVEPNHNEFKIISRTSITEGTGQQWAHPVIHEGVLYISRGSTLMAFQIK</sequence>
<dbReference type="PANTHER" id="PTHR34512:SF30">
    <property type="entry name" value="OUTER MEMBRANE PROTEIN ASSEMBLY FACTOR BAMB"/>
    <property type="match status" value="1"/>
</dbReference>
<reference evidence="2" key="1">
    <citation type="journal article" date="2020" name="mSystems">
        <title>Genome- and Community-Level Interaction Insights into Carbon Utilization and Element Cycling Functions of Hydrothermarchaeota in Hydrothermal Sediment.</title>
        <authorList>
            <person name="Zhou Z."/>
            <person name="Liu Y."/>
            <person name="Xu W."/>
            <person name="Pan J."/>
            <person name="Luo Z.H."/>
            <person name="Li M."/>
        </authorList>
    </citation>
    <scope>NUCLEOTIDE SEQUENCE [LARGE SCALE GENOMIC DNA]</scope>
    <source>
        <strain evidence="2">SpSt-1217</strain>
    </source>
</reference>
<dbReference type="AlphaFoldDB" id="A0A831LTE3"/>
<dbReference type="SUPFAM" id="SSF50998">
    <property type="entry name" value="Quinoprotein alcohol dehydrogenase-like"/>
    <property type="match status" value="1"/>
</dbReference>
<dbReference type="InterPro" id="IPR015943">
    <property type="entry name" value="WD40/YVTN_repeat-like_dom_sf"/>
</dbReference>
<name>A0A831LTE3_9BACT</name>
<proteinExistence type="predicted"/>
<accession>A0A831LTE3</accession>
<dbReference type="InterPro" id="IPR002372">
    <property type="entry name" value="PQQ_rpt_dom"/>
</dbReference>
<evidence type="ECO:0000313" key="2">
    <source>
        <dbReference type="EMBL" id="HDR52607.1"/>
    </source>
</evidence>
<dbReference type="Proteomes" id="UP000886047">
    <property type="component" value="Unassembled WGS sequence"/>
</dbReference>
<gene>
    <name evidence="2" type="ORF">ENN90_13480</name>
</gene>
<feature type="domain" description="Pyrrolo-quinoline quinone repeat" evidence="1">
    <location>
        <begin position="89"/>
        <end position="323"/>
    </location>
</feature>
<dbReference type="InterPro" id="IPR018391">
    <property type="entry name" value="PQQ_b-propeller_rpt"/>
</dbReference>
<protein>
    <recommendedName>
        <fullName evidence="1">Pyrrolo-quinoline quinone repeat domain-containing protein</fullName>
    </recommendedName>
</protein>
<comment type="caution">
    <text evidence="2">The sequence shown here is derived from an EMBL/GenBank/DDBJ whole genome shotgun (WGS) entry which is preliminary data.</text>
</comment>
<dbReference type="Pfam" id="PF13360">
    <property type="entry name" value="PQQ_2"/>
    <property type="match status" value="1"/>
</dbReference>
<dbReference type="PANTHER" id="PTHR34512">
    <property type="entry name" value="CELL SURFACE PROTEIN"/>
    <property type="match status" value="1"/>
</dbReference>
<dbReference type="SMART" id="SM00564">
    <property type="entry name" value="PQQ"/>
    <property type="match status" value="4"/>
</dbReference>
<organism evidence="2">
    <name type="scientific">Mariniphaga anaerophila</name>
    <dbReference type="NCBI Taxonomy" id="1484053"/>
    <lineage>
        <taxon>Bacteria</taxon>
        <taxon>Pseudomonadati</taxon>
        <taxon>Bacteroidota</taxon>
        <taxon>Bacteroidia</taxon>
        <taxon>Marinilabiliales</taxon>
        <taxon>Prolixibacteraceae</taxon>
        <taxon>Mariniphaga</taxon>
    </lineage>
</organism>
<dbReference type="EMBL" id="DSDK01000754">
    <property type="protein sequence ID" value="HDR52607.1"/>
    <property type="molecule type" value="Genomic_DNA"/>
</dbReference>
<evidence type="ECO:0000259" key="1">
    <source>
        <dbReference type="Pfam" id="PF13360"/>
    </source>
</evidence>